<accession>A0AAD5X0N0</accession>
<dbReference type="EMBL" id="JADGJD010000728">
    <property type="protein sequence ID" value="KAJ3048854.1"/>
    <property type="molecule type" value="Genomic_DNA"/>
</dbReference>
<evidence type="ECO:0000313" key="2">
    <source>
        <dbReference type="EMBL" id="KAJ3048854.1"/>
    </source>
</evidence>
<comment type="caution">
    <text evidence="2">The sequence shown here is derived from an EMBL/GenBank/DDBJ whole genome shotgun (WGS) entry which is preliminary data.</text>
</comment>
<protein>
    <submittedName>
        <fullName evidence="2">Uncharacterized protein</fullName>
    </submittedName>
</protein>
<reference evidence="2" key="1">
    <citation type="submission" date="2020-05" db="EMBL/GenBank/DDBJ databases">
        <title>Phylogenomic resolution of chytrid fungi.</title>
        <authorList>
            <person name="Stajich J.E."/>
            <person name="Amses K."/>
            <person name="Simmons R."/>
            <person name="Seto K."/>
            <person name="Myers J."/>
            <person name="Bonds A."/>
            <person name="Quandt C.A."/>
            <person name="Barry K."/>
            <person name="Liu P."/>
            <person name="Grigoriev I."/>
            <person name="Longcore J.E."/>
            <person name="James T.Y."/>
        </authorList>
    </citation>
    <scope>NUCLEOTIDE SEQUENCE</scope>
    <source>
        <strain evidence="2">JEL0318</strain>
    </source>
</reference>
<evidence type="ECO:0000256" key="1">
    <source>
        <dbReference type="SAM" id="MobiDB-lite"/>
    </source>
</evidence>
<organism evidence="2 3">
    <name type="scientific">Rhizophlyctis rosea</name>
    <dbReference type="NCBI Taxonomy" id="64517"/>
    <lineage>
        <taxon>Eukaryota</taxon>
        <taxon>Fungi</taxon>
        <taxon>Fungi incertae sedis</taxon>
        <taxon>Chytridiomycota</taxon>
        <taxon>Chytridiomycota incertae sedis</taxon>
        <taxon>Chytridiomycetes</taxon>
        <taxon>Rhizophlyctidales</taxon>
        <taxon>Rhizophlyctidaceae</taxon>
        <taxon>Rhizophlyctis</taxon>
    </lineage>
</organism>
<dbReference type="AlphaFoldDB" id="A0AAD5X0N0"/>
<evidence type="ECO:0000313" key="3">
    <source>
        <dbReference type="Proteomes" id="UP001212841"/>
    </source>
</evidence>
<feature type="region of interest" description="Disordered" evidence="1">
    <location>
        <begin position="322"/>
        <end position="359"/>
    </location>
</feature>
<dbReference type="Proteomes" id="UP001212841">
    <property type="component" value="Unassembled WGS sequence"/>
</dbReference>
<name>A0AAD5X0N0_9FUNG</name>
<sequence length="696" mass="76422">MPSFGYVRWLVRSLRFRFRSPTTYLRTCAEPVAGKEIDMESKDVLDAKPLPAVAVGDGEAEERAEEFEKVDEDWNLQEDWGGIEWTALRVPLKAADVTIPCHLVEGLDQLASFVALIGEGETKTGSEAGVSDASTVDDEIEAETAAAVVGRAEKGTQTEADGSVGVAVEELVDTESEARSAVGEEEEVGGIVVGEEEVGEEEEVEAETEASVVGTEGEEVETEVEVVVEEEVDGSETGADAVSAGEGEGKWVLRCGLKQWRHLVEWLPGWIVAGRGWLQTAATQPNQRPAQEIERVRRVLLELEERLEHAVRVLDAPGPQRVWKRDTSQRHARRGADEEEDGGSGDGGSEAGSDDSDKPKPLSHADLFIRYFDHLFPPPVVEHKPGEPFTVLFTPADSTRRMFGGEGARDCVVFGAFAGFIQRTFDQGMLPSAVLDTGLFLLAKLKEMADLDLVRGATFTINAACLVSAAALVLAEQMVEENPRELAEWVDLTNIPTRDLQLYVGDFRHSIGENILTTTSVNANAKSFERLLGKFMDENFKKIDVPVSVGGAPVREGVVGPKRRWHTQGMRLLRAKRRRYREERELSRKHVDPREDDENVPKLPLLPFFPPPNLEHVRPLPTQVEVYEKTNLLERYHTNEWAKTQPAPAAGQLSIGKPFIPVGYGLQFLSPLEVWALGDSPNDEVGASSDAAPAAL</sequence>
<proteinExistence type="predicted"/>
<gene>
    <name evidence="2" type="ORF">HK097_010143</name>
</gene>
<keyword evidence="3" id="KW-1185">Reference proteome</keyword>